<comment type="caution">
    <text evidence="2">The sequence shown here is derived from an EMBL/GenBank/DDBJ whole genome shotgun (WGS) entry which is preliminary data.</text>
</comment>
<feature type="region of interest" description="Disordered" evidence="1">
    <location>
        <begin position="392"/>
        <end position="419"/>
    </location>
</feature>
<protein>
    <submittedName>
        <fullName evidence="2">Uncharacterized protein</fullName>
    </submittedName>
</protein>
<feature type="region of interest" description="Disordered" evidence="1">
    <location>
        <begin position="73"/>
        <end position="130"/>
    </location>
</feature>
<evidence type="ECO:0000313" key="2">
    <source>
        <dbReference type="EMBL" id="KAJ8878127.1"/>
    </source>
</evidence>
<sequence length="472" mass="52097">MTVTTGADRRTVIQKRAAVERDWSSLYNLQFRFCMHEYSVIENRDIWVGLNIKFLRAEEGEARQVCGSAAMQGRRKWETPKKTRRPAASYGTIPTCKNPAATPPGIEPCSPRWDASSQTTAPRPPPQSLTTTLRRDLVSSGKGVGGAPLRGRFYIQANRGVFNKQLRSATSYIPCDLRRQLATHLGEPGSIPGGFAPGFSLVRIVPPISRVFSGISLFTDVAFGRCSILTGPQHFDLISDTLHHTSLQPVRTGYKKPSRETFDGLTGSSMSYDTSPGEARGVLDVFGAACRTGGKCHHISECWAFYGISRRKTGSVMGERLTCAHPTEANRVTPGFSQVGIVPDDATDRRLFSGISRFPPALHSGPLFNSHNVWVALSEVCRADEDEMRREWSSAGMQGRGKREFPEKPRRLTTSSGTFPSCDNPGVELKKCEVILNRKSSFCVAGLNMSTNFTCSVSLDRRMYKGMWPSEM</sequence>
<evidence type="ECO:0000313" key="3">
    <source>
        <dbReference type="Proteomes" id="UP001159363"/>
    </source>
</evidence>
<keyword evidence="3" id="KW-1185">Reference proteome</keyword>
<name>A0ABQ9H1J0_9NEOP</name>
<dbReference type="Proteomes" id="UP001159363">
    <property type="component" value="Chromosome 7"/>
</dbReference>
<dbReference type="EMBL" id="JARBHB010000008">
    <property type="protein sequence ID" value="KAJ8878127.1"/>
    <property type="molecule type" value="Genomic_DNA"/>
</dbReference>
<accession>A0ABQ9H1J0</accession>
<organism evidence="2 3">
    <name type="scientific">Dryococelus australis</name>
    <dbReference type="NCBI Taxonomy" id="614101"/>
    <lineage>
        <taxon>Eukaryota</taxon>
        <taxon>Metazoa</taxon>
        <taxon>Ecdysozoa</taxon>
        <taxon>Arthropoda</taxon>
        <taxon>Hexapoda</taxon>
        <taxon>Insecta</taxon>
        <taxon>Pterygota</taxon>
        <taxon>Neoptera</taxon>
        <taxon>Polyneoptera</taxon>
        <taxon>Phasmatodea</taxon>
        <taxon>Verophasmatodea</taxon>
        <taxon>Anareolatae</taxon>
        <taxon>Phasmatidae</taxon>
        <taxon>Eurycanthinae</taxon>
        <taxon>Dryococelus</taxon>
    </lineage>
</organism>
<evidence type="ECO:0000256" key="1">
    <source>
        <dbReference type="SAM" id="MobiDB-lite"/>
    </source>
</evidence>
<reference evidence="2 3" key="1">
    <citation type="submission" date="2023-02" db="EMBL/GenBank/DDBJ databases">
        <title>LHISI_Scaffold_Assembly.</title>
        <authorList>
            <person name="Stuart O.P."/>
            <person name="Cleave R."/>
            <person name="Magrath M.J.L."/>
            <person name="Mikheyev A.S."/>
        </authorList>
    </citation>
    <scope>NUCLEOTIDE SEQUENCE [LARGE SCALE GENOMIC DNA]</scope>
    <source>
        <strain evidence="2">Daus_M_001</strain>
        <tissue evidence="2">Leg muscle</tissue>
    </source>
</reference>
<gene>
    <name evidence="2" type="ORF">PR048_022594</name>
</gene>
<proteinExistence type="predicted"/>
<feature type="compositionally biased region" description="Basic and acidic residues" evidence="1">
    <location>
        <begin position="401"/>
        <end position="410"/>
    </location>
</feature>